<name>A0A4U5R187_POPAL</name>
<proteinExistence type="predicted"/>
<protein>
    <submittedName>
        <fullName evidence="2">Uncharacterized protein</fullName>
    </submittedName>
</protein>
<dbReference type="EMBL" id="RCHU01000057">
    <property type="protein sequence ID" value="TKS16649.1"/>
    <property type="molecule type" value="Genomic_DNA"/>
</dbReference>
<organism evidence="2">
    <name type="scientific">Populus alba</name>
    <name type="common">White poplar</name>
    <dbReference type="NCBI Taxonomy" id="43335"/>
    <lineage>
        <taxon>Eukaryota</taxon>
        <taxon>Viridiplantae</taxon>
        <taxon>Streptophyta</taxon>
        <taxon>Embryophyta</taxon>
        <taxon>Tracheophyta</taxon>
        <taxon>Spermatophyta</taxon>
        <taxon>Magnoliopsida</taxon>
        <taxon>eudicotyledons</taxon>
        <taxon>Gunneridae</taxon>
        <taxon>Pentapetalae</taxon>
        <taxon>rosids</taxon>
        <taxon>fabids</taxon>
        <taxon>Malpighiales</taxon>
        <taxon>Salicaceae</taxon>
        <taxon>Saliceae</taxon>
        <taxon>Populus</taxon>
    </lineage>
</organism>
<dbReference type="PANTHER" id="PTHR33728:SF21">
    <property type="entry name" value="TRANSMEMBRANE PROTEIN"/>
    <property type="match status" value="1"/>
</dbReference>
<accession>A0A4U5R187</accession>
<gene>
    <name evidence="2" type="ORF">D5086_0000021790</name>
</gene>
<evidence type="ECO:0000256" key="1">
    <source>
        <dbReference type="SAM" id="Phobius"/>
    </source>
</evidence>
<comment type="caution">
    <text evidence="2">The sequence shown here is derived from an EMBL/GenBank/DDBJ whole genome shotgun (WGS) entry which is preliminary data.</text>
</comment>
<evidence type="ECO:0000313" key="2">
    <source>
        <dbReference type="EMBL" id="TKS16649.1"/>
    </source>
</evidence>
<keyword evidence="1" id="KW-1133">Transmembrane helix</keyword>
<keyword evidence="1" id="KW-0812">Transmembrane</keyword>
<feature type="transmembrane region" description="Helical" evidence="1">
    <location>
        <begin position="38"/>
        <end position="59"/>
    </location>
</feature>
<dbReference type="PANTHER" id="PTHR33728">
    <property type="entry name" value="CTTNBP 2 AMINO-TERMINAL-LIKE PROTEIN"/>
    <property type="match status" value="1"/>
</dbReference>
<sequence>MGVGDSWDTVVSPPPTSMVPLNLERDDHWRHFDNSMNAVSFGFVATAILISMFLVIAIFERFLRPRSLSSSSAGANGSSSPNDLEAQVVFHGKLDFPSPKMTVYAEGVSVIMPGDDVPTFLAHPAPAPLPSRAHH</sequence>
<keyword evidence="1" id="KW-0472">Membrane</keyword>
<reference evidence="2" key="1">
    <citation type="submission" date="2018-10" db="EMBL/GenBank/DDBJ databases">
        <title>Population genomic analysis revealed the cold adaptation of white poplar.</title>
        <authorList>
            <person name="Liu Y.-J."/>
        </authorList>
    </citation>
    <scope>NUCLEOTIDE SEQUENCE [LARGE SCALE GENOMIC DNA]</scope>
    <source>
        <strain evidence="2">PAL-ZL1</strain>
    </source>
</reference>
<dbReference type="AlphaFoldDB" id="A0A4U5R187"/>
<dbReference type="STRING" id="43335.A0A4U5R187"/>